<dbReference type="GeneID" id="98149197"/>
<comment type="caution">
    <text evidence="1">The sequence shown here is derived from an EMBL/GenBank/DDBJ whole genome shotgun (WGS) entry which is preliminary data.</text>
</comment>
<accession>A0ABR4L3N2</accession>
<organism evidence="1 2">
    <name type="scientific">Aspergillus lucknowensis</name>
    <dbReference type="NCBI Taxonomy" id="176173"/>
    <lineage>
        <taxon>Eukaryota</taxon>
        <taxon>Fungi</taxon>
        <taxon>Dikarya</taxon>
        <taxon>Ascomycota</taxon>
        <taxon>Pezizomycotina</taxon>
        <taxon>Eurotiomycetes</taxon>
        <taxon>Eurotiomycetidae</taxon>
        <taxon>Eurotiales</taxon>
        <taxon>Aspergillaceae</taxon>
        <taxon>Aspergillus</taxon>
        <taxon>Aspergillus subgen. Nidulantes</taxon>
    </lineage>
</organism>
<dbReference type="RefSeq" id="XP_070880298.1">
    <property type="nucleotide sequence ID" value="XM_071034125.1"/>
</dbReference>
<reference evidence="1 2" key="1">
    <citation type="submission" date="2024-07" db="EMBL/GenBank/DDBJ databases">
        <title>Section-level genome sequencing and comparative genomics of Aspergillus sections Usti and Cavernicolus.</title>
        <authorList>
            <consortium name="Lawrence Berkeley National Laboratory"/>
            <person name="Nybo J.L."/>
            <person name="Vesth T.C."/>
            <person name="Theobald S."/>
            <person name="Frisvad J.C."/>
            <person name="Larsen T.O."/>
            <person name="Kjaerboelling I."/>
            <person name="Rothschild-Mancinelli K."/>
            <person name="Lyhne E.K."/>
            <person name="Kogle M.E."/>
            <person name="Barry K."/>
            <person name="Clum A."/>
            <person name="Na H."/>
            <person name="Ledsgaard L."/>
            <person name="Lin J."/>
            <person name="Lipzen A."/>
            <person name="Kuo A."/>
            <person name="Riley R."/>
            <person name="Mondo S."/>
            <person name="Labutti K."/>
            <person name="Haridas S."/>
            <person name="Pangalinan J."/>
            <person name="Salamov A.A."/>
            <person name="Simmons B.A."/>
            <person name="Magnuson J.K."/>
            <person name="Chen J."/>
            <person name="Drula E."/>
            <person name="Henrissat B."/>
            <person name="Wiebenga A."/>
            <person name="Lubbers R.J."/>
            <person name="Gomes A.C."/>
            <person name="Macurrencykelacurrency M.R."/>
            <person name="Stajich J."/>
            <person name="Grigoriev I.V."/>
            <person name="Mortensen U.H."/>
            <person name="De Vries R.P."/>
            <person name="Baker S.E."/>
            <person name="Andersen M.R."/>
        </authorList>
    </citation>
    <scope>NUCLEOTIDE SEQUENCE [LARGE SCALE GENOMIC DNA]</scope>
    <source>
        <strain evidence="1 2">CBS 449.75</strain>
    </source>
</reference>
<protein>
    <submittedName>
        <fullName evidence="1">Uncharacterized protein</fullName>
    </submittedName>
</protein>
<proteinExistence type="predicted"/>
<sequence length="93" mass="9731">MAAKLVTKEGRSLPSFQETSIARRISISLNTGAELVGMATAASGGPQKYWDIAKPLIAELCNQWRRTGSCASCAPETLVGLGGWAGIDGGNQH</sequence>
<dbReference type="EMBL" id="JBFXLQ010000177">
    <property type="protein sequence ID" value="KAL2859120.1"/>
    <property type="molecule type" value="Genomic_DNA"/>
</dbReference>
<gene>
    <name evidence="1" type="ORF">BJX67DRAFT_386716</name>
</gene>
<keyword evidence="2" id="KW-1185">Reference proteome</keyword>
<evidence type="ECO:0000313" key="2">
    <source>
        <dbReference type="Proteomes" id="UP001610432"/>
    </source>
</evidence>
<evidence type="ECO:0000313" key="1">
    <source>
        <dbReference type="EMBL" id="KAL2859120.1"/>
    </source>
</evidence>
<dbReference type="Proteomes" id="UP001610432">
    <property type="component" value="Unassembled WGS sequence"/>
</dbReference>
<name>A0ABR4L3N2_9EURO</name>